<dbReference type="InterPro" id="IPR005254">
    <property type="entry name" value="Heme_biosyn_assoc_TPR_pro"/>
</dbReference>
<evidence type="ECO:0000256" key="10">
    <source>
        <dbReference type="SAM" id="Phobius"/>
    </source>
</evidence>
<organism evidence="12">
    <name type="scientific">hydrothermal vent metagenome</name>
    <dbReference type="NCBI Taxonomy" id="652676"/>
    <lineage>
        <taxon>unclassified sequences</taxon>
        <taxon>metagenomes</taxon>
        <taxon>ecological metagenomes</taxon>
    </lineage>
</organism>
<evidence type="ECO:0000256" key="3">
    <source>
        <dbReference type="ARBA" id="ARBA00004744"/>
    </source>
</evidence>
<name>A0A3B0UT12_9ZZZZ</name>
<keyword evidence="4" id="KW-1003">Cell membrane</keyword>
<gene>
    <name evidence="12" type="ORF">MNBD_GAMMA01-841</name>
</gene>
<evidence type="ECO:0000256" key="2">
    <source>
        <dbReference type="ARBA" id="ARBA00004429"/>
    </source>
</evidence>
<dbReference type="AlphaFoldDB" id="A0A3B0UT12"/>
<dbReference type="InterPro" id="IPR011990">
    <property type="entry name" value="TPR-like_helical_dom_sf"/>
</dbReference>
<dbReference type="NCBIfam" id="TIGR00540">
    <property type="entry name" value="TPR_hemY_coli"/>
    <property type="match status" value="1"/>
</dbReference>
<dbReference type="InterPro" id="IPR010817">
    <property type="entry name" value="HemY_N"/>
</dbReference>
<dbReference type="InterPro" id="IPR019734">
    <property type="entry name" value="TPR_rpt"/>
</dbReference>
<keyword evidence="9" id="KW-0627">Porphyrin biosynthesis</keyword>
<feature type="domain" description="HemY N-terminal" evidence="11">
    <location>
        <begin position="29"/>
        <end position="127"/>
    </location>
</feature>
<comment type="pathway">
    <text evidence="3">Porphyrin-containing compound metabolism; protoheme biosynthesis.</text>
</comment>
<dbReference type="Gene3D" id="1.25.40.10">
    <property type="entry name" value="Tetratricopeptide repeat domain"/>
    <property type="match status" value="2"/>
</dbReference>
<keyword evidence="7 10" id="KW-1133">Transmembrane helix</keyword>
<dbReference type="SMART" id="SM00028">
    <property type="entry name" value="TPR"/>
    <property type="match status" value="2"/>
</dbReference>
<keyword evidence="6 10" id="KW-0812">Transmembrane</keyword>
<protein>
    <recommendedName>
        <fullName evidence="11">HemY N-terminal domain-containing protein</fullName>
    </recommendedName>
</protein>
<dbReference type="EMBL" id="UOEW01000067">
    <property type="protein sequence ID" value="VAW34235.1"/>
    <property type="molecule type" value="Genomic_DNA"/>
</dbReference>
<dbReference type="GO" id="GO:0005886">
    <property type="term" value="C:plasma membrane"/>
    <property type="evidence" value="ECO:0007669"/>
    <property type="project" value="UniProtKB-SubCell"/>
</dbReference>
<feature type="transmembrane region" description="Helical" evidence="10">
    <location>
        <begin position="5"/>
        <end position="25"/>
    </location>
</feature>
<evidence type="ECO:0000256" key="5">
    <source>
        <dbReference type="ARBA" id="ARBA00022519"/>
    </source>
</evidence>
<evidence type="ECO:0000256" key="9">
    <source>
        <dbReference type="ARBA" id="ARBA00023244"/>
    </source>
</evidence>
<evidence type="ECO:0000256" key="6">
    <source>
        <dbReference type="ARBA" id="ARBA00022692"/>
    </source>
</evidence>
<dbReference type="Pfam" id="PF07219">
    <property type="entry name" value="HemY_N"/>
    <property type="match status" value="1"/>
</dbReference>
<evidence type="ECO:0000256" key="7">
    <source>
        <dbReference type="ARBA" id="ARBA00022989"/>
    </source>
</evidence>
<evidence type="ECO:0000256" key="8">
    <source>
        <dbReference type="ARBA" id="ARBA00023136"/>
    </source>
</evidence>
<evidence type="ECO:0000256" key="1">
    <source>
        <dbReference type="ARBA" id="ARBA00002962"/>
    </source>
</evidence>
<dbReference type="UniPathway" id="UPA00252"/>
<keyword evidence="5" id="KW-0997">Cell inner membrane</keyword>
<evidence type="ECO:0000256" key="4">
    <source>
        <dbReference type="ARBA" id="ARBA00022475"/>
    </source>
</evidence>
<evidence type="ECO:0000259" key="11">
    <source>
        <dbReference type="Pfam" id="PF07219"/>
    </source>
</evidence>
<dbReference type="SUPFAM" id="SSF48452">
    <property type="entry name" value="TPR-like"/>
    <property type="match status" value="1"/>
</dbReference>
<feature type="transmembrane region" description="Helical" evidence="10">
    <location>
        <begin position="45"/>
        <end position="65"/>
    </location>
</feature>
<comment type="subcellular location">
    <subcellularLocation>
        <location evidence="2">Cell inner membrane</location>
        <topology evidence="2">Multi-pass membrane protein</topology>
    </subcellularLocation>
</comment>
<accession>A0A3B0UT12</accession>
<comment type="function">
    <text evidence="1">Involved in a late step of protoheme IX synthesis.</text>
</comment>
<evidence type="ECO:0000313" key="12">
    <source>
        <dbReference type="EMBL" id="VAW34235.1"/>
    </source>
</evidence>
<proteinExistence type="predicted"/>
<keyword evidence="8 10" id="KW-0472">Membrane</keyword>
<reference evidence="12" key="1">
    <citation type="submission" date="2018-06" db="EMBL/GenBank/DDBJ databases">
        <authorList>
            <person name="Zhirakovskaya E."/>
        </authorList>
    </citation>
    <scope>NUCLEOTIDE SEQUENCE</scope>
</reference>
<dbReference type="GO" id="GO:0042168">
    <property type="term" value="P:heme metabolic process"/>
    <property type="evidence" value="ECO:0007669"/>
    <property type="project" value="InterPro"/>
</dbReference>
<dbReference type="GO" id="GO:0006779">
    <property type="term" value="P:porphyrin-containing compound biosynthetic process"/>
    <property type="evidence" value="ECO:0007669"/>
    <property type="project" value="UniProtKB-KW"/>
</dbReference>
<sequence>MKKLIIIFIITGLTLIAAFLTPWLIKYPGLVNIQFAGYEIEMRFIVAFGLIVGLVFLFWLLVYFLRLPKKAITNFSSNRSRKSFARGLLALSEGKWKQAEKLLLTSTKNSPTPELGYMAAARAAIAQNKIELAFSYLDEAENNTDNPLTVDLTRCELLVKTDEDQKAMQLLKRILQSYPNNPRALHLMTQASQNTGQWQYLREILPKVAKLEIMSKDKVKQLTTHSIAQQLSFAQQEQDLQATWNSLSKNQKLEYDYIHAYAQTGLKLGMYQQVAKLTENTLVKNFSNDLLEIWARLDIDNNEKIKTAEKWLKKNPDNGVLLKTLGQFYLQNKLWGKAQTCLQKSLEINPTPATFKLMAQYFDAVGEPDNALEAYRQAATTSTQLLLVAKNET</sequence>